<organism evidence="2 3">
    <name type="scientific">Phoxinus phoxinus</name>
    <name type="common">Eurasian minnow</name>
    <dbReference type="NCBI Taxonomy" id="58324"/>
    <lineage>
        <taxon>Eukaryota</taxon>
        <taxon>Metazoa</taxon>
        <taxon>Chordata</taxon>
        <taxon>Craniata</taxon>
        <taxon>Vertebrata</taxon>
        <taxon>Euteleostomi</taxon>
        <taxon>Actinopterygii</taxon>
        <taxon>Neopterygii</taxon>
        <taxon>Teleostei</taxon>
        <taxon>Ostariophysi</taxon>
        <taxon>Cypriniformes</taxon>
        <taxon>Leuciscidae</taxon>
        <taxon>Phoxininae</taxon>
        <taxon>Phoxinus</taxon>
    </lineage>
</organism>
<dbReference type="Proteomes" id="UP001364617">
    <property type="component" value="Unassembled WGS sequence"/>
</dbReference>
<reference evidence="2 3" key="1">
    <citation type="submission" date="2024-02" db="EMBL/GenBank/DDBJ databases">
        <title>Chromosome-level genome assembly of the Eurasian Minnow (Phoxinus phoxinus).</title>
        <authorList>
            <person name="Oriowo T.O."/>
            <person name="Martin S."/>
            <person name="Stange M."/>
            <person name="Chrysostomakis Y."/>
            <person name="Brown T."/>
            <person name="Winkler S."/>
            <person name="Kukowka S."/>
            <person name="Myers E.W."/>
            <person name="Bohne A."/>
        </authorList>
    </citation>
    <scope>NUCLEOTIDE SEQUENCE [LARGE SCALE GENOMIC DNA]</scope>
    <source>
        <strain evidence="2">ZFMK-TIS-60720</strain>
        <tissue evidence="2">Whole Organism</tissue>
    </source>
</reference>
<name>A0AAN9CJU8_9TELE</name>
<gene>
    <name evidence="2" type="ORF">R3I93_016942</name>
</gene>
<evidence type="ECO:0000313" key="3">
    <source>
        <dbReference type="Proteomes" id="UP001364617"/>
    </source>
</evidence>
<keyword evidence="3" id="KW-1185">Reference proteome</keyword>
<evidence type="ECO:0000256" key="1">
    <source>
        <dbReference type="SAM" id="MobiDB-lite"/>
    </source>
</evidence>
<dbReference type="EMBL" id="JAYKXH010000018">
    <property type="protein sequence ID" value="KAK7136738.1"/>
    <property type="molecule type" value="Genomic_DNA"/>
</dbReference>
<feature type="region of interest" description="Disordered" evidence="1">
    <location>
        <begin position="1"/>
        <end position="39"/>
    </location>
</feature>
<proteinExistence type="predicted"/>
<dbReference type="AlphaFoldDB" id="A0AAN9CJU8"/>
<sequence length="39" mass="4271">MMEELGNVGLTGLGRCNRRHRKIDPTDGSRATLLDAGCR</sequence>
<accession>A0AAN9CJU8</accession>
<evidence type="ECO:0000313" key="2">
    <source>
        <dbReference type="EMBL" id="KAK7136738.1"/>
    </source>
</evidence>
<protein>
    <submittedName>
        <fullName evidence="2">Uncharacterized protein</fullName>
    </submittedName>
</protein>
<comment type="caution">
    <text evidence="2">The sequence shown here is derived from an EMBL/GenBank/DDBJ whole genome shotgun (WGS) entry which is preliminary data.</text>
</comment>